<protein>
    <submittedName>
        <fullName evidence="2">Uncharacterized protein</fullName>
    </submittedName>
</protein>
<gene>
    <name evidence="2" type="ORF">BTE48_17110</name>
</gene>
<keyword evidence="3" id="KW-1185">Reference proteome</keyword>
<sequence length="139" mass="15879">PEREEKEEELAFDDVKFLGEEEMKLADIEDQSSDFRGEVEVGEDVLTSPLFTTPFLPVPHYRDEDDEELEVAALRSYAKSLPIRVESEMPIVGSSDSSSDEEVVRRVGGVNMREEEEGNYKFKYDVYYDAYADDSDSDS</sequence>
<evidence type="ECO:0000313" key="3">
    <source>
        <dbReference type="Proteomes" id="UP000191418"/>
    </source>
</evidence>
<feature type="region of interest" description="Disordered" evidence="1">
    <location>
        <begin position="91"/>
        <end position="110"/>
    </location>
</feature>
<evidence type="ECO:0000313" key="2">
    <source>
        <dbReference type="EMBL" id="OPX53887.1"/>
    </source>
</evidence>
<comment type="caution">
    <text evidence="2">The sequence shown here is derived from an EMBL/GenBank/DDBJ whole genome shotgun (WGS) entry which is preliminary data.</text>
</comment>
<dbReference type="EMBL" id="MTSM01000284">
    <property type="protein sequence ID" value="OPX53887.1"/>
    <property type="molecule type" value="Genomic_DNA"/>
</dbReference>
<organism evidence="2 3">
    <name type="scientific">Oceanospirillum multiglobuliferum</name>
    <dbReference type="NCBI Taxonomy" id="64969"/>
    <lineage>
        <taxon>Bacteria</taxon>
        <taxon>Pseudomonadati</taxon>
        <taxon>Pseudomonadota</taxon>
        <taxon>Gammaproteobacteria</taxon>
        <taxon>Oceanospirillales</taxon>
        <taxon>Oceanospirillaceae</taxon>
        <taxon>Oceanospirillum</taxon>
    </lineage>
</organism>
<proteinExistence type="predicted"/>
<name>A0A1V4SZV9_9GAMM</name>
<feature type="non-terminal residue" evidence="2">
    <location>
        <position position="139"/>
    </location>
</feature>
<dbReference type="Proteomes" id="UP000191418">
    <property type="component" value="Unassembled WGS sequence"/>
</dbReference>
<feature type="non-terminal residue" evidence="2">
    <location>
        <position position="1"/>
    </location>
</feature>
<evidence type="ECO:0000256" key="1">
    <source>
        <dbReference type="SAM" id="MobiDB-lite"/>
    </source>
</evidence>
<reference evidence="2 3" key="1">
    <citation type="submission" date="2017-01" db="EMBL/GenBank/DDBJ databases">
        <title>Genome Sequencing of a Marine Spirillum, Oceanospirillum multiglobuliferum ATCC 33336, from Japan.</title>
        <authorList>
            <person name="Carney J.G."/>
            <person name="Trachtenberg A.M."/>
            <person name="Rheaume B.A."/>
            <person name="Linnane J.D."/>
            <person name="Pitts N.L."/>
            <person name="Mykles D.L."/>
            <person name="Maclea K.S."/>
        </authorList>
    </citation>
    <scope>NUCLEOTIDE SEQUENCE [LARGE SCALE GENOMIC DNA]</scope>
    <source>
        <strain evidence="2 3">ATCC 33336</strain>
    </source>
</reference>
<accession>A0A1V4SZV9</accession>
<dbReference type="AlphaFoldDB" id="A0A1V4SZV9"/>